<organism evidence="3">
    <name type="scientific">marine sediment metagenome</name>
    <dbReference type="NCBI Taxonomy" id="412755"/>
    <lineage>
        <taxon>unclassified sequences</taxon>
        <taxon>metagenomes</taxon>
        <taxon>ecological metagenomes</taxon>
    </lineage>
</organism>
<dbReference type="InterPro" id="IPR016181">
    <property type="entry name" value="Acyl_CoA_acyltransferase"/>
</dbReference>
<dbReference type="CDD" id="cd04301">
    <property type="entry name" value="NAT_SF"/>
    <property type="match status" value="1"/>
</dbReference>
<evidence type="ECO:0000259" key="1">
    <source>
        <dbReference type="PROSITE" id="PS50031"/>
    </source>
</evidence>
<comment type="caution">
    <text evidence="3">The sequence shown here is derived from an EMBL/GenBank/DDBJ whole genome shotgun (WGS) entry which is preliminary data.</text>
</comment>
<evidence type="ECO:0008006" key="4">
    <source>
        <dbReference type="Google" id="ProtNLM"/>
    </source>
</evidence>
<dbReference type="Pfam" id="PF00583">
    <property type="entry name" value="Acetyltransf_1"/>
    <property type="match status" value="1"/>
</dbReference>
<evidence type="ECO:0000313" key="3">
    <source>
        <dbReference type="EMBL" id="KKK53001.1"/>
    </source>
</evidence>
<reference evidence="3" key="1">
    <citation type="journal article" date="2015" name="Nature">
        <title>Complex archaea that bridge the gap between prokaryotes and eukaryotes.</title>
        <authorList>
            <person name="Spang A."/>
            <person name="Saw J.H."/>
            <person name="Jorgensen S.L."/>
            <person name="Zaremba-Niedzwiedzka K."/>
            <person name="Martijn J."/>
            <person name="Lind A.E."/>
            <person name="van Eijk R."/>
            <person name="Schleper C."/>
            <person name="Guy L."/>
            <person name="Ettema T.J."/>
        </authorList>
    </citation>
    <scope>NUCLEOTIDE SEQUENCE</scope>
</reference>
<dbReference type="GO" id="GO:0016747">
    <property type="term" value="F:acyltransferase activity, transferring groups other than amino-acyl groups"/>
    <property type="evidence" value="ECO:0007669"/>
    <property type="project" value="InterPro"/>
</dbReference>
<dbReference type="PROSITE" id="PS50031">
    <property type="entry name" value="EH"/>
    <property type="match status" value="1"/>
</dbReference>
<dbReference type="SUPFAM" id="SSF55729">
    <property type="entry name" value="Acyl-CoA N-acyltransferases (Nat)"/>
    <property type="match status" value="1"/>
</dbReference>
<feature type="non-terminal residue" evidence="3">
    <location>
        <position position="1"/>
    </location>
</feature>
<accession>A0A0F8YYC0</accession>
<feature type="domain" description="N-acetyltransferase" evidence="2">
    <location>
        <begin position="81"/>
        <end position="229"/>
    </location>
</feature>
<dbReference type="InterPro" id="IPR000182">
    <property type="entry name" value="GNAT_dom"/>
</dbReference>
<feature type="domain" description="EH" evidence="1">
    <location>
        <begin position="169"/>
        <end position="229"/>
    </location>
</feature>
<dbReference type="InterPro" id="IPR000261">
    <property type="entry name" value="EH_dom"/>
</dbReference>
<name>A0A0F8YYC0_9ZZZZ</name>
<sequence>VRDWDTNHFGIKVANYQPTTEHEVFVGLDEGREQKVKLLMARCNTAHSEAVSALEYIGFTLMETQVSYTFDFILDFPVVEISIRKFKPDEVEDLVNVAKSSFPCYSGHFDNDPKIDKDKAIGVYEEWVRNACSGKIADDVFVNDTKAGFIIVKQLDDTTGEGVLAGVMPHERYQGIYKNLILTAMQWCKDRGLKNIVMTTRVNNYAVQKVWQRIGYEIYGSTHTFHKWL</sequence>
<protein>
    <recommendedName>
        <fullName evidence="4">N-acetyltransferase domain-containing protein</fullName>
    </recommendedName>
</protein>
<dbReference type="AlphaFoldDB" id="A0A0F8YYC0"/>
<dbReference type="PROSITE" id="PS51186">
    <property type="entry name" value="GNAT"/>
    <property type="match status" value="1"/>
</dbReference>
<dbReference type="EMBL" id="LAZR01066728">
    <property type="protein sequence ID" value="KKK53001.1"/>
    <property type="molecule type" value="Genomic_DNA"/>
</dbReference>
<proteinExistence type="predicted"/>
<evidence type="ECO:0000259" key="2">
    <source>
        <dbReference type="PROSITE" id="PS51186"/>
    </source>
</evidence>
<gene>
    <name evidence="3" type="ORF">LCGC14_3099150</name>
</gene>
<dbReference type="Gene3D" id="3.40.630.30">
    <property type="match status" value="1"/>
</dbReference>